<dbReference type="Proteomes" id="UP000660680">
    <property type="component" value="Unassembled WGS sequence"/>
</dbReference>
<evidence type="ECO:0000313" key="1">
    <source>
        <dbReference type="EMBL" id="GGS36514.1"/>
    </source>
</evidence>
<dbReference type="PIRSF" id="PIRSF034110">
    <property type="entry name" value="DUF1203"/>
    <property type="match status" value="1"/>
</dbReference>
<name>A0A918LEI8_9PSEU</name>
<dbReference type="RefSeq" id="WP_189211352.1">
    <property type="nucleotide sequence ID" value="NZ_BMRB01000002.1"/>
</dbReference>
<dbReference type="Pfam" id="PF06718">
    <property type="entry name" value="DUF1203"/>
    <property type="match status" value="1"/>
</dbReference>
<proteinExistence type="predicted"/>
<accession>A0A918LEI8</accession>
<dbReference type="AlphaFoldDB" id="A0A918LEI8"/>
<dbReference type="InterPro" id="IPR009593">
    <property type="entry name" value="DUF1203"/>
</dbReference>
<comment type="caution">
    <text evidence="1">The sequence shown here is derived from an EMBL/GenBank/DDBJ whole genome shotgun (WGS) entry which is preliminary data.</text>
</comment>
<evidence type="ECO:0008006" key="3">
    <source>
        <dbReference type="Google" id="ProtNLM"/>
    </source>
</evidence>
<gene>
    <name evidence="1" type="ORF">GCM10010171_34100</name>
</gene>
<sequence>MIQYIAIDPDRLQAMRDSGADESGNPWTLRPADGDEPLRCCLTWATPGEDIALISYNPWTQRSPWAETGPVYVHFDRCAGYSTPGEYPPAFLDYASMLNPFQPDGERAYGHITFLRPEDDHEAAVRLVLAQPDVSYLHVRSANAGCFTFEVRP</sequence>
<keyword evidence="2" id="KW-1185">Reference proteome</keyword>
<reference evidence="1" key="2">
    <citation type="submission" date="2020-09" db="EMBL/GenBank/DDBJ databases">
        <authorList>
            <person name="Sun Q."/>
            <person name="Ohkuma M."/>
        </authorList>
    </citation>
    <scope>NUCLEOTIDE SEQUENCE</scope>
    <source>
        <strain evidence="1">JCM 3276</strain>
    </source>
</reference>
<protein>
    <recommendedName>
        <fullName evidence="3">DUF1203 domain-containing protein</fullName>
    </recommendedName>
</protein>
<reference evidence="1" key="1">
    <citation type="journal article" date="2014" name="Int. J. Syst. Evol. Microbiol.">
        <title>Complete genome sequence of Corynebacterium casei LMG S-19264T (=DSM 44701T), isolated from a smear-ripened cheese.</title>
        <authorList>
            <consortium name="US DOE Joint Genome Institute (JGI-PGF)"/>
            <person name="Walter F."/>
            <person name="Albersmeier A."/>
            <person name="Kalinowski J."/>
            <person name="Ruckert C."/>
        </authorList>
    </citation>
    <scope>NUCLEOTIDE SEQUENCE</scope>
    <source>
        <strain evidence="1">JCM 3276</strain>
    </source>
</reference>
<evidence type="ECO:0000313" key="2">
    <source>
        <dbReference type="Proteomes" id="UP000660680"/>
    </source>
</evidence>
<dbReference type="EMBL" id="BMRB01000002">
    <property type="protein sequence ID" value="GGS36514.1"/>
    <property type="molecule type" value="Genomic_DNA"/>
</dbReference>
<organism evidence="1 2">
    <name type="scientific">Actinokineospora fastidiosa</name>
    <dbReference type="NCBI Taxonomy" id="1816"/>
    <lineage>
        <taxon>Bacteria</taxon>
        <taxon>Bacillati</taxon>
        <taxon>Actinomycetota</taxon>
        <taxon>Actinomycetes</taxon>
        <taxon>Pseudonocardiales</taxon>
        <taxon>Pseudonocardiaceae</taxon>
        <taxon>Actinokineospora</taxon>
    </lineage>
</organism>